<dbReference type="Proteomes" id="UP000000763">
    <property type="component" value="Chromosome 8"/>
</dbReference>
<reference evidence="3" key="2">
    <citation type="journal article" date="2008" name="Nucleic Acids Res.">
        <title>The rice annotation project database (RAP-DB): 2008 update.</title>
        <authorList>
            <consortium name="The rice annotation project (RAP)"/>
        </authorList>
    </citation>
    <scope>GENOME REANNOTATION</scope>
    <source>
        <strain evidence="3">cv. Nipponbare</strain>
    </source>
</reference>
<dbReference type="EMBL" id="AP006461">
    <property type="protein sequence ID" value="BAD10773.1"/>
    <property type="molecule type" value="Genomic_DNA"/>
</dbReference>
<name>Q6YSB0_ORYSJ</name>
<feature type="region of interest" description="Disordered" evidence="1">
    <location>
        <begin position="22"/>
        <end position="152"/>
    </location>
</feature>
<accession>Q6YSB0</accession>
<gene>
    <name evidence="2" type="primary">P0104B02.20</name>
</gene>
<evidence type="ECO:0000313" key="3">
    <source>
        <dbReference type="Proteomes" id="UP000000763"/>
    </source>
</evidence>
<protein>
    <submittedName>
        <fullName evidence="2">Disease resistance protein-like</fullName>
    </submittedName>
</protein>
<feature type="compositionally biased region" description="Low complexity" evidence="1">
    <location>
        <begin position="59"/>
        <end position="68"/>
    </location>
</feature>
<dbReference type="AlphaFoldDB" id="Q6YSB0"/>
<organism evidence="2 3">
    <name type="scientific">Oryza sativa subsp. japonica</name>
    <name type="common">Rice</name>
    <dbReference type="NCBI Taxonomy" id="39947"/>
    <lineage>
        <taxon>Eukaryota</taxon>
        <taxon>Viridiplantae</taxon>
        <taxon>Streptophyta</taxon>
        <taxon>Embryophyta</taxon>
        <taxon>Tracheophyta</taxon>
        <taxon>Spermatophyta</taxon>
        <taxon>Magnoliopsida</taxon>
        <taxon>Liliopsida</taxon>
        <taxon>Poales</taxon>
        <taxon>Poaceae</taxon>
        <taxon>BOP clade</taxon>
        <taxon>Oryzoideae</taxon>
        <taxon>Oryzeae</taxon>
        <taxon>Oryzinae</taxon>
        <taxon>Oryza</taxon>
        <taxon>Oryza sativa</taxon>
    </lineage>
</organism>
<evidence type="ECO:0000313" key="2">
    <source>
        <dbReference type="EMBL" id="BAD10773.1"/>
    </source>
</evidence>
<evidence type="ECO:0000256" key="1">
    <source>
        <dbReference type="SAM" id="MobiDB-lite"/>
    </source>
</evidence>
<proteinExistence type="predicted"/>
<reference evidence="3" key="1">
    <citation type="journal article" date="2005" name="Nature">
        <title>The map-based sequence of the rice genome.</title>
        <authorList>
            <consortium name="International rice genome sequencing project (IRGSP)"/>
            <person name="Matsumoto T."/>
            <person name="Wu J."/>
            <person name="Kanamori H."/>
            <person name="Katayose Y."/>
            <person name="Fujisawa M."/>
            <person name="Namiki N."/>
            <person name="Mizuno H."/>
            <person name="Yamamoto K."/>
            <person name="Antonio B.A."/>
            <person name="Baba T."/>
            <person name="Sakata K."/>
            <person name="Nagamura Y."/>
            <person name="Aoki H."/>
            <person name="Arikawa K."/>
            <person name="Arita K."/>
            <person name="Bito T."/>
            <person name="Chiden Y."/>
            <person name="Fujitsuka N."/>
            <person name="Fukunaka R."/>
            <person name="Hamada M."/>
            <person name="Harada C."/>
            <person name="Hayashi A."/>
            <person name="Hijishita S."/>
            <person name="Honda M."/>
            <person name="Hosokawa S."/>
            <person name="Ichikawa Y."/>
            <person name="Idonuma A."/>
            <person name="Iijima M."/>
            <person name="Ikeda M."/>
            <person name="Ikeno M."/>
            <person name="Ito K."/>
            <person name="Ito S."/>
            <person name="Ito T."/>
            <person name="Ito Y."/>
            <person name="Ito Y."/>
            <person name="Iwabuchi A."/>
            <person name="Kamiya K."/>
            <person name="Karasawa W."/>
            <person name="Kurita K."/>
            <person name="Katagiri S."/>
            <person name="Kikuta A."/>
            <person name="Kobayashi H."/>
            <person name="Kobayashi N."/>
            <person name="Machita K."/>
            <person name="Maehara T."/>
            <person name="Masukawa M."/>
            <person name="Mizubayashi T."/>
            <person name="Mukai Y."/>
            <person name="Nagasaki H."/>
            <person name="Nagata Y."/>
            <person name="Naito S."/>
            <person name="Nakashima M."/>
            <person name="Nakama Y."/>
            <person name="Nakamichi Y."/>
            <person name="Nakamura M."/>
            <person name="Meguro A."/>
            <person name="Negishi M."/>
            <person name="Ohta I."/>
            <person name="Ohta T."/>
            <person name="Okamoto M."/>
            <person name="Ono N."/>
            <person name="Saji S."/>
            <person name="Sakaguchi M."/>
            <person name="Sakai K."/>
            <person name="Shibata M."/>
            <person name="Shimokawa T."/>
            <person name="Song J."/>
            <person name="Takazaki Y."/>
            <person name="Terasawa K."/>
            <person name="Tsugane M."/>
            <person name="Tsuji K."/>
            <person name="Ueda S."/>
            <person name="Waki K."/>
            <person name="Yamagata H."/>
            <person name="Yamamoto M."/>
            <person name="Yamamoto S."/>
            <person name="Yamane H."/>
            <person name="Yoshiki S."/>
            <person name="Yoshihara R."/>
            <person name="Yukawa K."/>
            <person name="Zhong H."/>
            <person name="Yano M."/>
            <person name="Yuan Q."/>
            <person name="Ouyang S."/>
            <person name="Liu J."/>
            <person name="Jones K.M."/>
            <person name="Gansberger K."/>
            <person name="Moffat K."/>
            <person name="Hill J."/>
            <person name="Bera J."/>
            <person name="Fadrosh D."/>
            <person name="Jin S."/>
            <person name="Johri S."/>
            <person name="Kim M."/>
            <person name="Overton L."/>
            <person name="Reardon M."/>
            <person name="Tsitrin T."/>
            <person name="Vuong H."/>
            <person name="Weaver B."/>
            <person name="Ciecko A."/>
            <person name="Tallon L."/>
            <person name="Jackson J."/>
            <person name="Pai G."/>
            <person name="Aken S.V."/>
            <person name="Utterback T."/>
            <person name="Reidmuller S."/>
            <person name="Feldblyum T."/>
            <person name="Hsiao J."/>
            <person name="Zismann V."/>
            <person name="Iobst S."/>
            <person name="de Vazeille A.R."/>
            <person name="Buell C.R."/>
            <person name="Ying K."/>
            <person name="Li Y."/>
            <person name="Lu T."/>
            <person name="Huang Y."/>
            <person name="Zhao Q."/>
            <person name="Feng Q."/>
            <person name="Zhang L."/>
            <person name="Zhu J."/>
            <person name="Weng Q."/>
            <person name="Mu J."/>
            <person name="Lu Y."/>
            <person name="Fan D."/>
            <person name="Liu Y."/>
            <person name="Guan J."/>
            <person name="Zhang Y."/>
            <person name="Yu S."/>
            <person name="Liu X."/>
            <person name="Zhang Y."/>
            <person name="Hong G."/>
            <person name="Han B."/>
            <person name="Choisne N."/>
            <person name="Demange N."/>
            <person name="Orjeda G."/>
            <person name="Samain S."/>
            <person name="Cattolico L."/>
            <person name="Pelletier E."/>
            <person name="Couloux A."/>
            <person name="Segurens B."/>
            <person name="Wincker P."/>
            <person name="D'Hont A."/>
            <person name="Scarpelli C."/>
            <person name="Weissenbach J."/>
            <person name="Salanoubat M."/>
            <person name="Quetier F."/>
            <person name="Yu Y."/>
            <person name="Kim H.R."/>
            <person name="Rambo T."/>
            <person name="Currie J."/>
            <person name="Collura K."/>
            <person name="Luo M."/>
            <person name="Yang T."/>
            <person name="Ammiraju J.S.S."/>
            <person name="Engler F."/>
            <person name="Soderlund C."/>
            <person name="Wing R.A."/>
            <person name="Palmer L.E."/>
            <person name="de la Bastide M."/>
            <person name="Spiegel L."/>
            <person name="Nascimento L."/>
            <person name="Zutavern T."/>
            <person name="O'Shaughnessy A."/>
            <person name="Dike S."/>
            <person name="Dedhia N."/>
            <person name="Preston R."/>
            <person name="Balija V."/>
            <person name="McCombie W.R."/>
            <person name="Chow T."/>
            <person name="Chen H."/>
            <person name="Chung M."/>
            <person name="Chen C."/>
            <person name="Shaw J."/>
            <person name="Wu H."/>
            <person name="Hsiao K."/>
            <person name="Chao Y."/>
            <person name="Chu M."/>
            <person name="Cheng C."/>
            <person name="Hour A."/>
            <person name="Lee P."/>
            <person name="Lin S."/>
            <person name="Lin Y."/>
            <person name="Liou J."/>
            <person name="Liu S."/>
            <person name="Hsing Y."/>
            <person name="Raghuvanshi S."/>
            <person name="Mohanty A."/>
            <person name="Bharti A.K."/>
            <person name="Gaur A."/>
            <person name="Gupta V."/>
            <person name="Kumar D."/>
            <person name="Ravi V."/>
            <person name="Vij S."/>
            <person name="Kapur A."/>
            <person name="Khurana P."/>
            <person name="Khurana P."/>
            <person name="Khurana J.P."/>
            <person name="Tyagi A.K."/>
            <person name="Gaikwad K."/>
            <person name="Singh A."/>
            <person name="Dalal V."/>
            <person name="Srivastava S."/>
            <person name="Dixit A."/>
            <person name="Pal A.K."/>
            <person name="Ghazi I.A."/>
            <person name="Yadav M."/>
            <person name="Pandit A."/>
            <person name="Bhargava A."/>
            <person name="Sureshbabu K."/>
            <person name="Batra K."/>
            <person name="Sharma T.R."/>
            <person name="Mohapatra T."/>
            <person name="Singh N.K."/>
            <person name="Messing J."/>
            <person name="Nelson A.B."/>
            <person name="Fuks G."/>
            <person name="Kavchok S."/>
            <person name="Keizer G."/>
            <person name="Linton E."/>
            <person name="Llaca V."/>
            <person name="Song R."/>
            <person name="Tanyolac B."/>
            <person name="Young S."/>
            <person name="Ho-Il K."/>
            <person name="Hahn J.H."/>
            <person name="Sangsakoo G."/>
            <person name="Vanavichit A."/>
            <person name="de Mattos Luiz.A.T."/>
            <person name="Zimmer P.D."/>
            <person name="Malone G."/>
            <person name="Dellagostin O."/>
            <person name="de Oliveira A.C."/>
            <person name="Bevan M."/>
            <person name="Bancroft I."/>
            <person name="Minx P."/>
            <person name="Cordum H."/>
            <person name="Wilson R."/>
            <person name="Cheng Z."/>
            <person name="Jin W."/>
            <person name="Jiang J."/>
            <person name="Leong S.A."/>
            <person name="Iwama H."/>
            <person name="Gojobori T."/>
            <person name="Itoh T."/>
            <person name="Niimura Y."/>
            <person name="Fujii Y."/>
            <person name="Habara T."/>
            <person name="Sakai H."/>
            <person name="Sato Y."/>
            <person name="Wilson G."/>
            <person name="Kumar K."/>
            <person name="McCouch S."/>
            <person name="Juretic N."/>
            <person name="Hoen D."/>
            <person name="Wright S."/>
            <person name="Bruskiewich R."/>
            <person name="Bureau T."/>
            <person name="Miyao A."/>
            <person name="Hirochika H."/>
            <person name="Nishikawa T."/>
            <person name="Kadowaki K."/>
            <person name="Sugiura M."/>
            <person name="Burr B."/>
            <person name="Sasaki T."/>
        </authorList>
    </citation>
    <scope>NUCLEOTIDE SEQUENCE [LARGE SCALE GENOMIC DNA]</scope>
    <source>
        <strain evidence="3">cv. Nipponbare</strain>
    </source>
</reference>
<feature type="compositionally biased region" description="Polar residues" evidence="1">
    <location>
        <begin position="122"/>
        <end position="131"/>
    </location>
</feature>
<sequence>MYIRLGPSEEGAAQGICGAAEASGPARGREVAQGRARRGLRDASRWTRSTVPGARWDPQGGDTAHAGQHGAGAGWEADDWGGSLGRFKGTRGGSRRKESAREGPTAADCGGGHRRRGKGENSLGQRESNSPGKELLHGSGNSFQATGGDELA</sequence>